<keyword evidence="2" id="KW-1185">Reference proteome</keyword>
<dbReference type="EMBL" id="VUJX02000002">
    <property type="protein sequence ID" value="KAL0941987.1"/>
    <property type="molecule type" value="Genomic_DNA"/>
</dbReference>
<accession>A0ACC3ZCY6</accession>
<dbReference type="Proteomes" id="UP000805649">
    <property type="component" value="Unassembled WGS sequence"/>
</dbReference>
<evidence type="ECO:0000313" key="2">
    <source>
        <dbReference type="Proteomes" id="UP000805649"/>
    </source>
</evidence>
<sequence length="510" mass="55418">MSRVSKLRLTDRGGFVNLNTTYPYYDHANAQSNPDLVARAYKAAYLNNVWTMMYFNVTTGNNKTTGAKAFSYLDSELNKEFPLKIDSLTNYRAVGLSQKYGNYLSFTSGLSTDKSANWSNPFGVDADKFKDAQLICSGAGSGDYANISNIYVGCGLLRGAPKRVDDGIAKSLFENHSKWSSTLHSCAATVRAVVKTVTFTVNGTDGLNSLKVTSVSTKNYTSPEEYPLWGMEDSGLKLDGVSPVWGIISPEYATRPNISSVRQPVFHLPGYSSSVFSSPLEVGAGVMLYNLPGSDFARNVMDVIFSKNTGSGGALGTDWPFDLAGAANMPIFKRWQSLSSDSDRISRVLELLWTDIAASAVVGTKGALGAANSGAEDETTRIVVQPYGRRIKYRYAFGIPAFILLLVMISILTVLIATAIFASSTVTVLRRRIQQLTVGRVLTTFLYPENSNLFISSKEWSQNNGEKVINLGGAPQKTTSVHETHVQYPPVTPAEEVTVGLMGGDRKPGY</sequence>
<evidence type="ECO:0000313" key="1">
    <source>
        <dbReference type="EMBL" id="KAL0941987.1"/>
    </source>
</evidence>
<name>A0ACC3ZCY6_COLTU</name>
<proteinExistence type="predicted"/>
<reference evidence="1 2" key="1">
    <citation type="journal article" date="2020" name="Phytopathology">
        <title>Genome Sequence Resources of Colletotrichum truncatum, C. plurivorum, C. musicola, and C. sojae: Four Species Pathogenic to Soybean (Glycine max).</title>
        <authorList>
            <person name="Rogerio F."/>
            <person name="Boufleur T.R."/>
            <person name="Ciampi-Guillardi M."/>
            <person name="Sukno S.A."/>
            <person name="Thon M.R."/>
            <person name="Massola Junior N.S."/>
            <person name="Baroncelli R."/>
        </authorList>
    </citation>
    <scope>NUCLEOTIDE SEQUENCE [LARGE SCALE GENOMIC DNA]</scope>
    <source>
        <strain evidence="1 2">CMES1059</strain>
    </source>
</reference>
<gene>
    <name evidence="1" type="ORF">CTRU02_204750</name>
</gene>
<protein>
    <submittedName>
        <fullName evidence="1">Uncharacterized protein</fullName>
    </submittedName>
</protein>
<organism evidence="1 2">
    <name type="scientific">Colletotrichum truncatum</name>
    <name type="common">Anthracnose fungus</name>
    <name type="synonym">Colletotrichum capsici</name>
    <dbReference type="NCBI Taxonomy" id="5467"/>
    <lineage>
        <taxon>Eukaryota</taxon>
        <taxon>Fungi</taxon>
        <taxon>Dikarya</taxon>
        <taxon>Ascomycota</taxon>
        <taxon>Pezizomycotina</taxon>
        <taxon>Sordariomycetes</taxon>
        <taxon>Hypocreomycetidae</taxon>
        <taxon>Glomerellales</taxon>
        <taxon>Glomerellaceae</taxon>
        <taxon>Colletotrichum</taxon>
        <taxon>Colletotrichum truncatum species complex</taxon>
    </lineage>
</organism>
<comment type="caution">
    <text evidence="1">The sequence shown here is derived from an EMBL/GenBank/DDBJ whole genome shotgun (WGS) entry which is preliminary data.</text>
</comment>